<evidence type="ECO:0000313" key="14">
    <source>
        <dbReference type="EMBL" id="KAJ9179868.1"/>
    </source>
</evidence>
<accession>A0ABQ9MIX6</accession>
<gene>
    <name evidence="14" type="ORF">P3X46_008183</name>
</gene>
<evidence type="ECO:0000256" key="4">
    <source>
        <dbReference type="ARBA" id="ARBA00022538"/>
    </source>
</evidence>
<name>A0ABQ9MIX6_HEVBR</name>
<dbReference type="Proteomes" id="UP001174677">
    <property type="component" value="Chromosome 5"/>
</dbReference>
<keyword evidence="10" id="KW-0739">Sodium transport</keyword>
<feature type="transmembrane region" description="Helical" evidence="12">
    <location>
        <begin position="178"/>
        <end position="198"/>
    </location>
</feature>
<evidence type="ECO:0000256" key="1">
    <source>
        <dbReference type="ARBA" id="ARBA00004141"/>
    </source>
</evidence>
<keyword evidence="2" id="KW-0813">Transport</keyword>
<keyword evidence="8" id="KW-0915">Sodium</keyword>
<evidence type="ECO:0000256" key="11">
    <source>
        <dbReference type="ARBA" id="ARBA00038187"/>
    </source>
</evidence>
<evidence type="ECO:0000313" key="15">
    <source>
        <dbReference type="Proteomes" id="UP001174677"/>
    </source>
</evidence>
<proteinExistence type="inferred from homology"/>
<keyword evidence="4" id="KW-0633">Potassium transport</keyword>
<feature type="transmembrane region" description="Helical" evidence="12">
    <location>
        <begin position="108"/>
        <end position="128"/>
    </location>
</feature>
<dbReference type="InterPro" id="IPR051359">
    <property type="entry name" value="CaCA_antiporter"/>
</dbReference>
<evidence type="ECO:0000256" key="12">
    <source>
        <dbReference type="SAM" id="Phobius"/>
    </source>
</evidence>
<evidence type="ECO:0000256" key="10">
    <source>
        <dbReference type="ARBA" id="ARBA00023201"/>
    </source>
</evidence>
<feature type="domain" description="Sodium/calcium exchanger membrane region" evidence="13">
    <location>
        <begin position="109"/>
        <end position="252"/>
    </location>
</feature>
<evidence type="ECO:0000256" key="5">
    <source>
        <dbReference type="ARBA" id="ARBA00022692"/>
    </source>
</evidence>
<feature type="domain" description="Sodium/calcium exchanger membrane region" evidence="13">
    <location>
        <begin position="425"/>
        <end position="577"/>
    </location>
</feature>
<feature type="transmembrane region" description="Helical" evidence="12">
    <location>
        <begin position="140"/>
        <end position="166"/>
    </location>
</feature>
<evidence type="ECO:0000256" key="9">
    <source>
        <dbReference type="ARBA" id="ARBA00023136"/>
    </source>
</evidence>
<feature type="transmembrane region" description="Helical" evidence="12">
    <location>
        <begin position="532"/>
        <end position="550"/>
    </location>
</feature>
<evidence type="ECO:0000256" key="8">
    <source>
        <dbReference type="ARBA" id="ARBA00023053"/>
    </source>
</evidence>
<dbReference type="InterPro" id="IPR004837">
    <property type="entry name" value="NaCa_Exmemb"/>
</dbReference>
<feature type="transmembrane region" description="Helical" evidence="12">
    <location>
        <begin position="236"/>
        <end position="259"/>
    </location>
</feature>
<feature type="transmembrane region" description="Helical" evidence="12">
    <location>
        <begin position="210"/>
        <end position="230"/>
    </location>
</feature>
<dbReference type="InterPro" id="IPR044880">
    <property type="entry name" value="NCX_ion-bd_dom_sf"/>
</dbReference>
<dbReference type="Pfam" id="PF01699">
    <property type="entry name" value="Na_Ca_ex"/>
    <property type="match status" value="2"/>
</dbReference>
<keyword evidence="10" id="KW-0406">Ion transport</keyword>
<comment type="similarity">
    <text evidence="11">Belongs to the Ca(2+):cation antiporter (CaCA) (TC 2.A.19) family. Cation/calcium exchanger (CCX) subfamily.</text>
</comment>
<comment type="subcellular location">
    <subcellularLocation>
        <location evidence="1">Membrane</location>
        <topology evidence="1">Multi-pass membrane protein</topology>
    </subcellularLocation>
</comment>
<comment type="caution">
    <text evidence="14">The sequence shown here is derived from an EMBL/GenBank/DDBJ whole genome shotgun (WGS) entry which is preliminary data.</text>
</comment>
<dbReference type="PANTHER" id="PTHR12266:SF24">
    <property type="entry name" value="CATION_CALCIUM EXCHANGER 1"/>
    <property type="match status" value="1"/>
</dbReference>
<dbReference type="PANTHER" id="PTHR12266">
    <property type="entry name" value="NA+/CA2+ K+ INDEPENDENT EXCHANGER"/>
    <property type="match status" value="1"/>
</dbReference>
<organism evidence="14 15">
    <name type="scientific">Hevea brasiliensis</name>
    <name type="common">Para rubber tree</name>
    <name type="synonym">Siphonia brasiliensis</name>
    <dbReference type="NCBI Taxonomy" id="3981"/>
    <lineage>
        <taxon>Eukaryota</taxon>
        <taxon>Viridiplantae</taxon>
        <taxon>Streptophyta</taxon>
        <taxon>Embryophyta</taxon>
        <taxon>Tracheophyta</taxon>
        <taxon>Spermatophyta</taxon>
        <taxon>Magnoliopsida</taxon>
        <taxon>eudicotyledons</taxon>
        <taxon>Gunneridae</taxon>
        <taxon>Pentapetalae</taxon>
        <taxon>rosids</taxon>
        <taxon>fabids</taxon>
        <taxon>Malpighiales</taxon>
        <taxon>Euphorbiaceae</taxon>
        <taxon>Crotonoideae</taxon>
        <taxon>Micrandreae</taxon>
        <taxon>Hevea</taxon>
    </lineage>
</organism>
<reference evidence="14" key="1">
    <citation type="journal article" date="2023" name="Plant Biotechnol. J.">
        <title>Chromosome-level wild Hevea brasiliensis genome provides new tools for genomic-assisted breeding and valuable loci to elevate rubber yield.</title>
        <authorList>
            <person name="Cheng H."/>
            <person name="Song X."/>
            <person name="Hu Y."/>
            <person name="Wu T."/>
            <person name="Yang Q."/>
            <person name="An Z."/>
            <person name="Feng S."/>
            <person name="Deng Z."/>
            <person name="Wu W."/>
            <person name="Zeng X."/>
            <person name="Tu M."/>
            <person name="Wang X."/>
            <person name="Huang H."/>
        </authorList>
    </citation>
    <scope>NUCLEOTIDE SEQUENCE</scope>
    <source>
        <strain evidence="14">MT/VB/25A 57/8</strain>
    </source>
</reference>
<keyword evidence="9 12" id="KW-0472">Membrane</keyword>
<keyword evidence="6" id="KW-0630">Potassium</keyword>
<keyword evidence="3" id="KW-0050">Antiport</keyword>
<keyword evidence="5 12" id="KW-0812">Transmembrane</keyword>
<evidence type="ECO:0000256" key="6">
    <source>
        <dbReference type="ARBA" id="ARBA00022958"/>
    </source>
</evidence>
<feature type="transmembrane region" description="Helical" evidence="12">
    <location>
        <begin position="421"/>
        <end position="440"/>
    </location>
</feature>
<keyword evidence="7 12" id="KW-1133">Transmembrane helix</keyword>
<keyword evidence="15" id="KW-1185">Reference proteome</keyword>
<feature type="transmembrane region" description="Helical" evidence="12">
    <location>
        <begin position="12"/>
        <end position="34"/>
    </location>
</feature>
<evidence type="ECO:0000259" key="13">
    <source>
        <dbReference type="Pfam" id="PF01699"/>
    </source>
</evidence>
<dbReference type="EMBL" id="JARPOI010000005">
    <property type="protein sequence ID" value="KAJ9179868.1"/>
    <property type="molecule type" value="Genomic_DNA"/>
</dbReference>
<evidence type="ECO:0000256" key="7">
    <source>
        <dbReference type="ARBA" id="ARBA00022989"/>
    </source>
</evidence>
<feature type="transmembrane region" description="Helical" evidence="12">
    <location>
        <begin position="562"/>
        <end position="579"/>
    </location>
</feature>
<sequence length="604" mass="66569">MASFNTKSQPKKLILFLNTSFFFLFVFYITISYFHEQSNYEADTSHSLSLQELIRSNGCTGLHEHTDSKSKCMYLRSHIGCRPKGYINYLQIFYCTCGQHPVLGHAILLLWLVVLFYLLGNTAAEYFCSSLENLSKILKLSPTIAGVTLLSLGNGAPDVFASIVSFTSSSNGDVGLNSVLGGAFFVSSTVVGVISTLVSAQEISIDKSSFIRDVSFFLLSLCSLLLIIVIGKITLWAAISFLSIYFFYVCVVCLMHFLFRKEEKVNPLANSPSSKILITDSQGDVVEMGIPLLGYVDDEKPILVDKTSLEDEERSPMCFSLDSSFFYYLGRFLYVLELPLYLPRRLTIPVANEERWSKPYAVTSVTLAPLLLAALCDTQREKKLGSRSSLVIYMTAGFIGMFLGNLAFVSTKKSSPPNKCLFLWLVGGFLMSITWTYIIAEELVSLLVSLGYIFGIDPSVLGLTVLAWGNSLGDLIANVTMAVNGGADGAQIAISGCYAGPMFNTLLGLGLSFVISSWSKYPSSFVIPKDPSLYETLLFLMAGLLWALVILPRKSMRLDKSLGIGLLAIYFCFLSLRLGRALGVLKLHDISYFNTWDMGTFGNA</sequence>
<feature type="transmembrane region" description="Helical" evidence="12">
    <location>
        <begin position="390"/>
        <end position="409"/>
    </location>
</feature>
<evidence type="ECO:0000256" key="2">
    <source>
        <dbReference type="ARBA" id="ARBA00022448"/>
    </source>
</evidence>
<protein>
    <recommendedName>
        <fullName evidence="13">Sodium/calcium exchanger membrane region domain-containing protein</fullName>
    </recommendedName>
</protein>
<evidence type="ECO:0000256" key="3">
    <source>
        <dbReference type="ARBA" id="ARBA00022449"/>
    </source>
</evidence>
<feature type="transmembrane region" description="Helical" evidence="12">
    <location>
        <begin position="447"/>
        <end position="469"/>
    </location>
</feature>
<dbReference type="Gene3D" id="1.20.1420.30">
    <property type="entry name" value="NCX, central ion-binding region"/>
    <property type="match status" value="2"/>
</dbReference>